<reference evidence="2" key="1">
    <citation type="submission" date="2017-11" db="EMBL/GenBank/DDBJ databases">
        <title>Three new genomes from thermophilic consortium.</title>
        <authorList>
            <person name="Quaggio R."/>
            <person name="Amgarten D."/>
            <person name="Setubal J.C."/>
        </authorList>
    </citation>
    <scope>NUCLEOTIDE SEQUENCE</scope>
    <source>
        <strain evidence="2">ZCTH01-B2</strain>
    </source>
</reference>
<dbReference type="SUPFAM" id="SSF81606">
    <property type="entry name" value="PP2C-like"/>
    <property type="match status" value="1"/>
</dbReference>
<dbReference type="InterPro" id="IPR001932">
    <property type="entry name" value="PPM-type_phosphatase-like_dom"/>
</dbReference>
<dbReference type="Gene3D" id="3.60.40.10">
    <property type="entry name" value="PPM-type phosphatase domain"/>
    <property type="match status" value="1"/>
</dbReference>
<dbReference type="Proteomes" id="UP000732377">
    <property type="component" value="Unassembled WGS sequence"/>
</dbReference>
<dbReference type="NCBIfam" id="NF033484">
    <property type="entry name" value="Stp1_PP2C_phos"/>
    <property type="match status" value="1"/>
</dbReference>
<sequence length="282" mass="30450">MPPRCGGRWAVRSTPPAASCETVRSASIWGDEITVRLVYGERTDPGRVRPSNQDAYLFEPLSVPGGGALLAVADGMGGYDGGEVASRLAIQTLRAYVPPRVEAWVREGSVGEGLVEAIHEANHAILQEQMARAELAHMGTTVTAVVVMGPRLYVGHVGDSKAFLVGPREARQITSDHNVPGELLQSGHLTREEAANHPQRHVLTRALGVRPDLPVEQRELEWAVGDLLLLCTDGLSNLVALEEIREAALRLEPDALAEWLVNLANSRGGYDNITVLAARWEG</sequence>
<proteinExistence type="predicted"/>
<dbReference type="PANTHER" id="PTHR47992">
    <property type="entry name" value="PROTEIN PHOSPHATASE"/>
    <property type="match status" value="1"/>
</dbReference>
<dbReference type="InterPro" id="IPR036457">
    <property type="entry name" value="PPM-type-like_dom_sf"/>
</dbReference>
<dbReference type="SMART" id="SM00332">
    <property type="entry name" value="PP2Cc"/>
    <property type="match status" value="1"/>
</dbReference>
<evidence type="ECO:0000313" key="3">
    <source>
        <dbReference type="Proteomes" id="UP000732377"/>
    </source>
</evidence>
<dbReference type="SMART" id="SM00331">
    <property type="entry name" value="PP2C_SIG"/>
    <property type="match status" value="1"/>
</dbReference>
<name>A0A953ID89_SYMTR</name>
<dbReference type="CDD" id="cd00143">
    <property type="entry name" value="PP2Cc"/>
    <property type="match status" value="1"/>
</dbReference>
<feature type="domain" description="PPM-type phosphatase" evidence="1">
    <location>
        <begin position="38"/>
        <end position="280"/>
    </location>
</feature>
<organism evidence="2 3">
    <name type="scientific">Symbiobacterium thermophilum</name>
    <dbReference type="NCBI Taxonomy" id="2734"/>
    <lineage>
        <taxon>Bacteria</taxon>
        <taxon>Bacillati</taxon>
        <taxon>Bacillota</taxon>
        <taxon>Clostridia</taxon>
        <taxon>Eubacteriales</taxon>
        <taxon>Symbiobacteriaceae</taxon>
        <taxon>Symbiobacterium</taxon>
    </lineage>
</organism>
<dbReference type="Pfam" id="PF13672">
    <property type="entry name" value="PP2C_2"/>
    <property type="match status" value="1"/>
</dbReference>
<dbReference type="PROSITE" id="PS51746">
    <property type="entry name" value="PPM_2"/>
    <property type="match status" value="1"/>
</dbReference>
<dbReference type="InterPro" id="IPR015655">
    <property type="entry name" value="PP2C"/>
</dbReference>
<comment type="caution">
    <text evidence="2">The sequence shown here is derived from an EMBL/GenBank/DDBJ whole genome shotgun (WGS) entry which is preliminary data.</text>
</comment>
<accession>A0A953ID89</accession>
<dbReference type="GO" id="GO:0004722">
    <property type="term" value="F:protein serine/threonine phosphatase activity"/>
    <property type="evidence" value="ECO:0007669"/>
    <property type="project" value="InterPro"/>
</dbReference>
<dbReference type="AlphaFoldDB" id="A0A953ID89"/>
<gene>
    <name evidence="2" type="ORF">CWE10_08055</name>
</gene>
<evidence type="ECO:0000259" key="1">
    <source>
        <dbReference type="PROSITE" id="PS51746"/>
    </source>
</evidence>
<protein>
    <submittedName>
        <fullName evidence="2">Serine/threonine-protein phosphatase</fullName>
    </submittedName>
</protein>
<dbReference type="EMBL" id="PIUK01000062">
    <property type="protein sequence ID" value="MBY6276160.1"/>
    <property type="molecule type" value="Genomic_DNA"/>
</dbReference>
<evidence type="ECO:0000313" key="2">
    <source>
        <dbReference type="EMBL" id="MBY6276160.1"/>
    </source>
</evidence>